<name>A0A195BR49_9HYME</name>
<reference evidence="1 2" key="1">
    <citation type="submission" date="2015-09" db="EMBL/GenBank/DDBJ databases">
        <title>Atta colombica WGS genome.</title>
        <authorList>
            <person name="Nygaard S."/>
            <person name="Hu H."/>
            <person name="Boomsma J."/>
            <person name="Zhang G."/>
        </authorList>
    </citation>
    <scope>NUCLEOTIDE SEQUENCE [LARGE SCALE GENOMIC DNA]</scope>
    <source>
        <strain evidence="1">Treedump-2</strain>
        <tissue evidence="1">Whole body</tissue>
    </source>
</reference>
<dbReference type="Proteomes" id="UP000078540">
    <property type="component" value="Unassembled WGS sequence"/>
</dbReference>
<protein>
    <submittedName>
        <fullName evidence="1">Uncharacterized protein</fullName>
    </submittedName>
</protein>
<sequence>MPIRIINLNTEGRLSPTLFHPINPERYELSTHTYTVNCMNCIEHAELSFYHASLSPGLECFAVVRRSINMCLVTRNMLSLWVDARRRKKVPDRNGWKSHFSRFIEADDSIEQVFTTNSFRIFS</sequence>
<evidence type="ECO:0000313" key="1">
    <source>
        <dbReference type="EMBL" id="KYM88436.1"/>
    </source>
</evidence>
<gene>
    <name evidence="1" type="ORF">ALC53_02919</name>
</gene>
<dbReference type="EMBL" id="KQ976424">
    <property type="protein sequence ID" value="KYM88436.1"/>
    <property type="molecule type" value="Genomic_DNA"/>
</dbReference>
<evidence type="ECO:0000313" key="2">
    <source>
        <dbReference type="Proteomes" id="UP000078540"/>
    </source>
</evidence>
<dbReference type="AlphaFoldDB" id="A0A195BR49"/>
<keyword evidence="2" id="KW-1185">Reference proteome</keyword>
<accession>A0A195BR49</accession>
<organism evidence="1 2">
    <name type="scientific">Atta colombica</name>
    <dbReference type="NCBI Taxonomy" id="520822"/>
    <lineage>
        <taxon>Eukaryota</taxon>
        <taxon>Metazoa</taxon>
        <taxon>Ecdysozoa</taxon>
        <taxon>Arthropoda</taxon>
        <taxon>Hexapoda</taxon>
        <taxon>Insecta</taxon>
        <taxon>Pterygota</taxon>
        <taxon>Neoptera</taxon>
        <taxon>Endopterygota</taxon>
        <taxon>Hymenoptera</taxon>
        <taxon>Apocrita</taxon>
        <taxon>Aculeata</taxon>
        <taxon>Formicoidea</taxon>
        <taxon>Formicidae</taxon>
        <taxon>Myrmicinae</taxon>
        <taxon>Atta</taxon>
    </lineage>
</organism>
<proteinExistence type="predicted"/>